<evidence type="ECO:0000256" key="1">
    <source>
        <dbReference type="SAM" id="MobiDB-lite"/>
    </source>
</evidence>
<dbReference type="Proteomes" id="UP000183567">
    <property type="component" value="Unassembled WGS sequence"/>
</dbReference>
<feature type="signal peptide" evidence="3">
    <location>
        <begin position="1"/>
        <end position="20"/>
    </location>
</feature>
<feature type="chain" id="PRO_5012295155" description="Amine oxidase domain-containing protein" evidence="3">
    <location>
        <begin position="21"/>
        <end position="295"/>
    </location>
</feature>
<organism evidence="4 5">
    <name type="scientific">Rhizopogon vesiculosus</name>
    <dbReference type="NCBI Taxonomy" id="180088"/>
    <lineage>
        <taxon>Eukaryota</taxon>
        <taxon>Fungi</taxon>
        <taxon>Dikarya</taxon>
        <taxon>Basidiomycota</taxon>
        <taxon>Agaricomycotina</taxon>
        <taxon>Agaricomycetes</taxon>
        <taxon>Agaricomycetidae</taxon>
        <taxon>Boletales</taxon>
        <taxon>Suillineae</taxon>
        <taxon>Rhizopogonaceae</taxon>
        <taxon>Rhizopogon</taxon>
    </lineage>
</organism>
<keyword evidence="2" id="KW-0472">Membrane</keyword>
<proteinExistence type="predicted"/>
<keyword evidence="2" id="KW-1133">Transmembrane helix</keyword>
<dbReference type="EMBL" id="LVVM01001169">
    <property type="protein sequence ID" value="OJA19134.1"/>
    <property type="molecule type" value="Genomic_DNA"/>
</dbReference>
<evidence type="ECO:0000256" key="2">
    <source>
        <dbReference type="SAM" id="Phobius"/>
    </source>
</evidence>
<evidence type="ECO:0008006" key="6">
    <source>
        <dbReference type="Google" id="ProtNLM"/>
    </source>
</evidence>
<name>A0A1J8QBV2_9AGAM</name>
<feature type="region of interest" description="Disordered" evidence="1">
    <location>
        <begin position="103"/>
        <end position="146"/>
    </location>
</feature>
<evidence type="ECO:0000313" key="4">
    <source>
        <dbReference type="EMBL" id="OJA19134.1"/>
    </source>
</evidence>
<feature type="compositionally biased region" description="Low complexity" evidence="1">
    <location>
        <begin position="103"/>
        <end position="112"/>
    </location>
</feature>
<keyword evidence="2" id="KW-0812">Transmembrane</keyword>
<accession>A0A1J8QBV2</accession>
<feature type="compositionally biased region" description="Low complexity" evidence="1">
    <location>
        <begin position="120"/>
        <end position="140"/>
    </location>
</feature>
<dbReference type="OrthoDB" id="3266475at2759"/>
<feature type="transmembrane region" description="Helical" evidence="2">
    <location>
        <begin position="152"/>
        <end position="173"/>
    </location>
</feature>
<comment type="caution">
    <text evidence="4">The sequence shown here is derived from an EMBL/GenBank/DDBJ whole genome shotgun (WGS) entry which is preliminary data.</text>
</comment>
<reference evidence="4 5" key="1">
    <citation type="submission" date="2016-03" db="EMBL/GenBank/DDBJ databases">
        <title>Comparative genomics of the ectomycorrhizal sister species Rhizopogon vinicolor and Rhizopogon vesiculosus (Basidiomycota: Boletales) reveals a divergence of the mating type B locus.</title>
        <authorList>
            <person name="Mujic A.B."/>
            <person name="Kuo A."/>
            <person name="Tritt A."/>
            <person name="Lipzen A."/>
            <person name="Chen C."/>
            <person name="Johnson J."/>
            <person name="Sharma A."/>
            <person name="Barry K."/>
            <person name="Grigoriev I.V."/>
            <person name="Spatafora J.W."/>
        </authorList>
    </citation>
    <scope>NUCLEOTIDE SEQUENCE [LARGE SCALE GENOMIC DNA]</scope>
    <source>
        <strain evidence="4 5">AM-OR11-056</strain>
    </source>
</reference>
<evidence type="ECO:0000256" key="3">
    <source>
        <dbReference type="SAM" id="SignalP"/>
    </source>
</evidence>
<dbReference type="AlphaFoldDB" id="A0A1J8QBV2"/>
<keyword evidence="5" id="KW-1185">Reference proteome</keyword>
<gene>
    <name evidence="4" type="ORF">AZE42_02140</name>
</gene>
<sequence length="295" mass="32229">MRCQHALLLLIQISATVAIALPGIPALEYAVGGHYRKDIPGMLVGTVGTDSRPTSAISPSSSTLSTVYPRLVDLGSKLLMDSVISVTSSVGEANQVTPTKLGTTSFASSSKSSTEHLVPTSTTRSMSYSTTQSAPSASTTEDPDTENKTRKIIGIAFIAILIIAIAVTSNMFFDCWWKVAQQIFCCKGRPGDKEHFITDWEKQTWEVKLGPEECDYNQRAVMSVRSDTGGHTKKGDIHTMRNSADHVITTLPLPALRVIALSHPRELPWDSDDLHQCVLHRQLFTRSGRHRHADA</sequence>
<evidence type="ECO:0000313" key="5">
    <source>
        <dbReference type="Proteomes" id="UP000183567"/>
    </source>
</evidence>
<protein>
    <recommendedName>
        <fullName evidence="6">Amine oxidase domain-containing protein</fullName>
    </recommendedName>
</protein>
<keyword evidence="3" id="KW-0732">Signal</keyword>